<dbReference type="WBParaSite" id="ACOC_0000590001-mRNA-1">
    <property type="protein sequence ID" value="ACOC_0000590001-mRNA-1"/>
    <property type="gene ID" value="ACOC_0000590001"/>
</dbReference>
<dbReference type="OrthoDB" id="31170at2759"/>
<dbReference type="SMART" id="SM00461">
    <property type="entry name" value="WH1"/>
    <property type="match status" value="1"/>
</dbReference>
<dbReference type="EMBL" id="UYYA01003903">
    <property type="protein sequence ID" value="VDM57486.1"/>
    <property type="molecule type" value="Genomic_DNA"/>
</dbReference>
<dbReference type="Proteomes" id="UP000267027">
    <property type="component" value="Unassembled WGS sequence"/>
</dbReference>
<dbReference type="GO" id="GO:0017124">
    <property type="term" value="F:SH3 domain binding"/>
    <property type="evidence" value="ECO:0007669"/>
    <property type="project" value="TreeGrafter"/>
</dbReference>
<dbReference type="Gene3D" id="2.30.29.30">
    <property type="entry name" value="Pleckstrin-homology domain (PH domain)/Phosphotyrosine-binding domain (PTB)"/>
    <property type="match status" value="1"/>
</dbReference>
<dbReference type="SUPFAM" id="SSF50729">
    <property type="entry name" value="PH domain-like"/>
    <property type="match status" value="1"/>
</dbReference>
<dbReference type="AlphaFoldDB" id="A0A0R3PM45"/>
<name>A0A0R3PM45_ANGCS</name>
<feature type="domain" description="WH1" evidence="1">
    <location>
        <begin position="70"/>
        <end position="185"/>
    </location>
</feature>
<dbReference type="PANTHER" id="PTHR11202">
    <property type="entry name" value="SPROUTY-RELATED, EVH1 DOMAIN-CONTAINING PROTEIN FAMILY MEMBER"/>
    <property type="match status" value="1"/>
</dbReference>
<dbReference type="Pfam" id="PF00568">
    <property type="entry name" value="WH1"/>
    <property type="match status" value="1"/>
</dbReference>
<reference evidence="4" key="1">
    <citation type="submission" date="2017-02" db="UniProtKB">
        <authorList>
            <consortium name="WormBaseParasite"/>
        </authorList>
    </citation>
    <scope>IDENTIFICATION</scope>
</reference>
<dbReference type="STRING" id="334426.A0A0R3PM45"/>
<proteinExistence type="predicted"/>
<evidence type="ECO:0000313" key="2">
    <source>
        <dbReference type="EMBL" id="VDM57486.1"/>
    </source>
</evidence>
<dbReference type="PROSITE" id="PS50229">
    <property type="entry name" value="WH1"/>
    <property type="match status" value="1"/>
</dbReference>
<evidence type="ECO:0000313" key="4">
    <source>
        <dbReference type="WBParaSite" id="ACOC_0000590001-mRNA-1"/>
    </source>
</evidence>
<dbReference type="InterPro" id="IPR000697">
    <property type="entry name" value="WH1/EVH1_dom"/>
</dbReference>
<sequence length="237" mass="26990">MDAIKGQNDQVIALAYVNNVSYGQRILQFFRSSEFAGISREAGRNCQSAFDRVMSVGAERIHLRRGCRILLHWRESSLAAAAAEVMVYNEGRKKWQAPDGGDGQISTVQILHNTTRRTFRIIAIREQDGAWLLNCNIHHKLKYHTATPTFHQWRDEQRQVYGLNFSSEKEARDFVSAVGQAIDYLNHQFLHSGEYQVPNGVLSTVSFLRDLRLASRDITLIHLNKLLVPNIVAKLSK</sequence>
<protein>
    <submittedName>
        <fullName evidence="4">WH1 domain-containing protein</fullName>
    </submittedName>
</protein>
<accession>A0A0R3PM45</accession>
<dbReference type="InterPro" id="IPR011993">
    <property type="entry name" value="PH-like_dom_sf"/>
</dbReference>
<keyword evidence="3" id="KW-1185">Reference proteome</keyword>
<evidence type="ECO:0000259" key="1">
    <source>
        <dbReference type="PROSITE" id="PS50229"/>
    </source>
</evidence>
<reference evidence="2 3" key="2">
    <citation type="submission" date="2018-11" db="EMBL/GenBank/DDBJ databases">
        <authorList>
            <consortium name="Pathogen Informatics"/>
        </authorList>
    </citation>
    <scope>NUCLEOTIDE SEQUENCE [LARGE SCALE GENOMIC DNA]</scope>
    <source>
        <strain evidence="2 3">Costa Rica</strain>
    </source>
</reference>
<gene>
    <name evidence="2" type="ORF">ACOC_LOCUS5901</name>
</gene>
<dbReference type="PANTHER" id="PTHR11202:SF22">
    <property type="entry name" value="PROTEIN ENABLED"/>
    <property type="match status" value="1"/>
</dbReference>
<evidence type="ECO:0000313" key="3">
    <source>
        <dbReference type="Proteomes" id="UP000267027"/>
    </source>
</evidence>
<organism evidence="4">
    <name type="scientific">Angiostrongylus costaricensis</name>
    <name type="common">Nematode worm</name>
    <dbReference type="NCBI Taxonomy" id="334426"/>
    <lineage>
        <taxon>Eukaryota</taxon>
        <taxon>Metazoa</taxon>
        <taxon>Ecdysozoa</taxon>
        <taxon>Nematoda</taxon>
        <taxon>Chromadorea</taxon>
        <taxon>Rhabditida</taxon>
        <taxon>Rhabditina</taxon>
        <taxon>Rhabditomorpha</taxon>
        <taxon>Strongyloidea</taxon>
        <taxon>Metastrongylidae</taxon>
        <taxon>Angiostrongylus</taxon>
    </lineage>
</organism>